<name>A0A2Z6T7T5_9LACO</name>
<feature type="binding site" evidence="8">
    <location>
        <begin position="412"/>
        <end position="414"/>
    </location>
    <ligand>
        <name>GTP</name>
        <dbReference type="ChEBI" id="CHEBI:37565"/>
    </ligand>
</feature>
<dbReference type="AlphaFoldDB" id="A0A2Z6T7T5"/>
<dbReference type="HAMAP" id="MF_00011">
    <property type="entry name" value="Adenylosucc_synth"/>
    <property type="match status" value="1"/>
</dbReference>
<feature type="binding site" evidence="8">
    <location>
        <position position="304"/>
    </location>
    <ligand>
        <name>GTP</name>
        <dbReference type="ChEBI" id="CHEBI:37565"/>
    </ligand>
</feature>
<comment type="cofactor">
    <cofactor evidence="8">
        <name>Mg(2+)</name>
        <dbReference type="ChEBI" id="CHEBI:18420"/>
    </cofactor>
    <text evidence="8">Binds 1 Mg(2+) ion per subunit.</text>
</comment>
<dbReference type="Pfam" id="PF00709">
    <property type="entry name" value="Adenylsucc_synt"/>
    <property type="match status" value="1"/>
</dbReference>
<dbReference type="NCBIfam" id="TIGR00184">
    <property type="entry name" value="purA"/>
    <property type="match status" value="1"/>
</dbReference>
<evidence type="ECO:0000256" key="8">
    <source>
        <dbReference type="HAMAP-Rule" id="MF_00011"/>
    </source>
</evidence>
<comment type="subunit">
    <text evidence="1 8">Homodimer.</text>
</comment>
<dbReference type="GO" id="GO:0004019">
    <property type="term" value="F:adenylosuccinate synthase activity"/>
    <property type="evidence" value="ECO:0007669"/>
    <property type="project" value="UniProtKB-UniRule"/>
</dbReference>
<comment type="function">
    <text evidence="8">Plays an important role in the de novo pathway of purine nucleotide biosynthesis. Catalyzes the first committed step in the biosynthesis of AMP from IMP.</text>
</comment>
<feature type="binding site" description="in other chain" evidence="8">
    <location>
        <position position="128"/>
    </location>
    <ligand>
        <name>IMP</name>
        <dbReference type="ChEBI" id="CHEBI:58053"/>
        <note>ligand shared between dimeric partners</note>
    </ligand>
</feature>
<dbReference type="GO" id="GO:0044208">
    <property type="term" value="P:'de novo' AMP biosynthetic process"/>
    <property type="evidence" value="ECO:0007669"/>
    <property type="project" value="UniProtKB-UniRule"/>
</dbReference>
<comment type="subcellular location">
    <subcellularLocation>
        <location evidence="8">Cytoplasm</location>
    </subcellularLocation>
</comment>
<dbReference type="Gene3D" id="1.10.300.10">
    <property type="entry name" value="Adenylosuccinate Synthetase, subunit A, domain 2"/>
    <property type="match status" value="1"/>
</dbReference>
<keyword evidence="12" id="KW-1185">Reference proteome</keyword>
<evidence type="ECO:0000313" key="12">
    <source>
        <dbReference type="Proteomes" id="UP000257317"/>
    </source>
</evidence>
<feature type="binding site" description="in other chain" evidence="8">
    <location>
        <position position="302"/>
    </location>
    <ligand>
        <name>IMP</name>
        <dbReference type="ChEBI" id="CHEBI:58053"/>
        <note>ligand shared between dimeric partners</note>
    </ligand>
</feature>
<feature type="binding site" evidence="8">
    <location>
        <begin position="12"/>
        <end position="18"/>
    </location>
    <ligand>
        <name>GTP</name>
        <dbReference type="ChEBI" id="CHEBI:37565"/>
    </ligand>
</feature>
<dbReference type="CDD" id="cd03108">
    <property type="entry name" value="AdSS"/>
    <property type="match status" value="1"/>
</dbReference>
<dbReference type="EMBL" id="BFBY01000001">
    <property type="protein sequence ID" value="GBG04298.1"/>
    <property type="molecule type" value="Genomic_DNA"/>
</dbReference>
<evidence type="ECO:0000256" key="4">
    <source>
        <dbReference type="ARBA" id="ARBA00022741"/>
    </source>
</evidence>
<feature type="binding site" description="in other chain" evidence="8">
    <location>
        <position position="238"/>
    </location>
    <ligand>
        <name>IMP</name>
        <dbReference type="ChEBI" id="CHEBI:58053"/>
        <note>ligand shared between dimeric partners</note>
    </ligand>
</feature>
<evidence type="ECO:0000313" key="11">
    <source>
        <dbReference type="EMBL" id="GBG04298.1"/>
    </source>
</evidence>
<dbReference type="OrthoDB" id="9807553at2"/>
<dbReference type="InterPro" id="IPR042109">
    <property type="entry name" value="Adenylosuccinate_synth_dom1"/>
</dbReference>
<evidence type="ECO:0000256" key="6">
    <source>
        <dbReference type="ARBA" id="ARBA00022842"/>
    </source>
</evidence>
<dbReference type="GO" id="GO:0046040">
    <property type="term" value="P:IMP metabolic process"/>
    <property type="evidence" value="ECO:0007669"/>
    <property type="project" value="TreeGrafter"/>
</dbReference>
<dbReference type="PROSITE" id="PS00513">
    <property type="entry name" value="ADENYLOSUCCIN_SYN_2"/>
    <property type="match status" value="1"/>
</dbReference>
<dbReference type="UniPathway" id="UPA00075">
    <property type="reaction ID" value="UER00335"/>
</dbReference>
<feature type="active site" description="Proton acceptor" evidence="8">
    <location>
        <position position="13"/>
    </location>
</feature>
<keyword evidence="4 8" id="KW-0547">Nucleotide-binding</keyword>
<feature type="binding site" evidence="8">
    <location>
        <position position="142"/>
    </location>
    <ligand>
        <name>IMP</name>
        <dbReference type="ChEBI" id="CHEBI:58053"/>
        <note>ligand shared between dimeric partners</note>
    </ligand>
</feature>
<evidence type="ECO:0000256" key="7">
    <source>
        <dbReference type="ARBA" id="ARBA00023134"/>
    </source>
</evidence>
<dbReference type="PROSITE" id="PS01266">
    <property type="entry name" value="ADENYLOSUCCIN_SYN_1"/>
    <property type="match status" value="1"/>
</dbReference>
<dbReference type="FunFam" id="1.10.300.10:FF:000001">
    <property type="entry name" value="Adenylosuccinate synthetase"/>
    <property type="match status" value="1"/>
</dbReference>
<feature type="binding site" description="in other chain" evidence="8">
    <location>
        <position position="223"/>
    </location>
    <ligand>
        <name>IMP</name>
        <dbReference type="ChEBI" id="CHEBI:58053"/>
        <note>ligand shared between dimeric partners</note>
    </ligand>
</feature>
<keyword evidence="6 8" id="KW-0460">Magnesium</keyword>
<dbReference type="FunFam" id="3.90.170.10:FF:000001">
    <property type="entry name" value="Adenylosuccinate synthetase"/>
    <property type="match status" value="1"/>
</dbReference>
<gene>
    <name evidence="8 11" type="primary">purA</name>
    <name evidence="11" type="ORF">LrDSM24759_02120</name>
</gene>
<dbReference type="InterPro" id="IPR027417">
    <property type="entry name" value="P-loop_NTPase"/>
</dbReference>
<feature type="binding site" evidence="8">
    <location>
        <position position="13"/>
    </location>
    <ligand>
        <name>Mg(2+)</name>
        <dbReference type="ChEBI" id="CHEBI:18420"/>
    </ligand>
</feature>
<feature type="binding site" evidence="8">
    <location>
        <begin position="330"/>
        <end position="332"/>
    </location>
    <ligand>
        <name>GTP</name>
        <dbReference type="ChEBI" id="CHEBI:37565"/>
    </ligand>
</feature>
<dbReference type="InterPro" id="IPR033128">
    <property type="entry name" value="Adenylosuccin_syn_Lys_AS"/>
</dbReference>
<dbReference type="Gene3D" id="3.90.170.10">
    <property type="entry name" value="Adenylosuccinate Synthetase, subunit A, domain 3"/>
    <property type="match status" value="1"/>
</dbReference>
<evidence type="ECO:0000256" key="5">
    <source>
        <dbReference type="ARBA" id="ARBA00022755"/>
    </source>
</evidence>
<proteinExistence type="inferred from homology"/>
<dbReference type="SMART" id="SM00788">
    <property type="entry name" value="Adenylsucc_synt"/>
    <property type="match status" value="1"/>
</dbReference>
<reference evidence="12" key="1">
    <citation type="submission" date="2018-03" db="EMBL/GenBank/DDBJ databases">
        <title>New taxa in the Lactobacillus gasseri group.</title>
        <authorList>
            <person name="Tanizawa Y."/>
            <person name="Tohno M."/>
            <person name="Endo A."/>
            <person name="Arita M."/>
        </authorList>
    </citation>
    <scope>NUCLEOTIDE SEQUENCE [LARGE SCALE GENOMIC DNA]</scope>
    <source>
        <strain evidence="12">DSM 24759</strain>
    </source>
</reference>
<evidence type="ECO:0000256" key="2">
    <source>
        <dbReference type="ARBA" id="ARBA00022598"/>
    </source>
</evidence>
<keyword evidence="5 8" id="KW-0658">Purine biosynthesis</keyword>
<dbReference type="GO" id="GO:0000287">
    <property type="term" value="F:magnesium ion binding"/>
    <property type="evidence" value="ECO:0007669"/>
    <property type="project" value="UniProtKB-UniRule"/>
</dbReference>
<feature type="binding site" description="in other chain" evidence="8">
    <location>
        <begin position="38"/>
        <end position="41"/>
    </location>
    <ligand>
        <name>IMP</name>
        <dbReference type="ChEBI" id="CHEBI:58053"/>
        <note>ligand shared between dimeric partners</note>
    </ligand>
</feature>
<dbReference type="SUPFAM" id="SSF52540">
    <property type="entry name" value="P-loop containing nucleoside triphosphate hydrolases"/>
    <property type="match status" value="1"/>
</dbReference>
<evidence type="ECO:0000256" key="10">
    <source>
        <dbReference type="RuleBase" id="RU000520"/>
    </source>
</evidence>
<dbReference type="InterPro" id="IPR042110">
    <property type="entry name" value="Adenylosuccinate_synth_dom2"/>
</dbReference>
<feature type="active site" description="Proton donor" evidence="8">
    <location>
        <position position="41"/>
    </location>
</feature>
<comment type="pathway">
    <text evidence="8 10">Purine metabolism; AMP biosynthesis via de novo pathway; AMP from IMP: step 1/2.</text>
</comment>
<dbReference type="Proteomes" id="UP000257317">
    <property type="component" value="Unassembled WGS sequence"/>
</dbReference>
<sequence length="429" mass="47472">MTSVAVVGSQWGDEGKGKITDFLSKEATMAVRSNGGNNAGHTIEIDGKDFKMRLIPSGIFAASKGAVIGNGTVINPEVMFEELDNLEKNGIDTSKLRISNRAHIIMPYHIKQDEYQEEAKGANKIGTTKNGIGPTYMDKASRVGIRVCDLLEKDTFEEKLRTNLKEKNALFTKVYGKPALKFEDIFDKYLEYGQRMKKYVTDTSVLVNEALDNNEKVLFEGAQGIMLDIDEGTYPFVTSSNTISGGIAAGIGIGANRIDNVIGVCKAYTTRVGAGPFPTELTDATGDKIRDIAHEYGTVTGRPRRVGWFDSVALRHAKRVSGLNALSLNLLDVFSGFDTIKICTAYELDGEKIDYYPASLKELDRCKPVYEELPAWEEDITQIKNYEDLPENAKKFLKRIEEVTGLPLVTVSVGPDREQTIVIKNPWEM</sequence>
<dbReference type="InterPro" id="IPR001114">
    <property type="entry name" value="Adenylosuccinate_synthetase"/>
</dbReference>
<evidence type="ECO:0000256" key="1">
    <source>
        <dbReference type="ARBA" id="ARBA00011738"/>
    </source>
</evidence>
<comment type="similarity">
    <text evidence="8 10">Belongs to the adenylosuccinate synthetase family.</text>
</comment>
<protein>
    <recommendedName>
        <fullName evidence="8 10">Adenylosuccinate synthetase</fullName>
        <shortName evidence="8">AMPSase</shortName>
        <shortName evidence="8">AdSS</shortName>
        <ecNumber evidence="8 10">6.3.4.4</ecNumber>
    </recommendedName>
    <alternativeName>
        <fullName evidence="8">IMP--aspartate ligase</fullName>
    </alternativeName>
</protein>
<comment type="caution">
    <text evidence="11">The sequence shown here is derived from an EMBL/GenBank/DDBJ whole genome shotgun (WGS) entry which is preliminary data.</text>
</comment>
<dbReference type="EC" id="6.3.4.4" evidence="8 10"/>
<keyword evidence="3 8" id="KW-0479">Metal-binding</keyword>
<dbReference type="PANTHER" id="PTHR11846">
    <property type="entry name" value="ADENYLOSUCCINATE SYNTHETASE"/>
    <property type="match status" value="1"/>
</dbReference>
<dbReference type="InterPro" id="IPR042111">
    <property type="entry name" value="Adenylosuccinate_synth_dom3"/>
</dbReference>
<feature type="binding site" evidence="8">
    <location>
        <begin position="298"/>
        <end position="304"/>
    </location>
    <ligand>
        <name>substrate</name>
    </ligand>
</feature>
<evidence type="ECO:0000256" key="9">
    <source>
        <dbReference type="PROSITE-ProRule" id="PRU10134"/>
    </source>
</evidence>
<dbReference type="RefSeq" id="WP_117117605.1">
    <property type="nucleotide sequence ID" value="NZ_BFBY01000001.1"/>
</dbReference>
<feature type="binding site" description="in other chain" evidence="8">
    <location>
        <begin position="13"/>
        <end position="16"/>
    </location>
    <ligand>
        <name>IMP</name>
        <dbReference type="ChEBI" id="CHEBI:58053"/>
        <note>ligand shared between dimeric partners</note>
    </ligand>
</feature>
<evidence type="ECO:0000256" key="3">
    <source>
        <dbReference type="ARBA" id="ARBA00022723"/>
    </source>
</evidence>
<feature type="active site" evidence="9">
    <location>
        <position position="139"/>
    </location>
</feature>
<dbReference type="NCBIfam" id="NF002223">
    <property type="entry name" value="PRK01117.1"/>
    <property type="match status" value="1"/>
</dbReference>
<dbReference type="Gene3D" id="3.40.440.10">
    <property type="entry name" value="Adenylosuccinate Synthetase, subunit A, domain 1"/>
    <property type="match status" value="1"/>
</dbReference>
<feature type="binding site" evidence="8">
    <location>
        <begin position="40"/>
        <end position="42"/>
    </location>
    <ligand>
        <name>GTP</name>
        <dbReference type="ChEBI" id="CHEBI:37565"/>
    </ligand>
</feature>
<keyword evidence="8" id="KW-0963">Cytoplasm</keyword>
<dbReference type="GO" id="GO:0005525">
    <property type="term" value="F:GTP binding"/>
    <property type="evidence" value="ECO:0007669"/>
    <property type="project" value="UniProtKB-UniRule"/>
</dbReference>
<dbReference type="PANTHER" id="PTHR11846:SF0">
    <property type="entry name" value="ADENYLOSUCCINATE SYNTHETASE"/>
    <property type="match status" value="1"/>
</dbReference>
<dbReference type="GO" id="GO:0005737">
    <property type="term" value="C:cytoplasm"/>
    <property type="evidence" value="ECO:0007669"/>
    <property type="project" value="UniProtKB-SubCell"/>
</dbReference>
<dbReference type="InterPro" id="IPR018220">
    <property type="entry name" value="Adenylosuccin_syn_GTP-bd"/>
</dbReference>
<organism evidence="11 12">
    <name type="scientific">Lactobacillus rodentium</name>
    <dbReference type="NCBI Taxonomy" id="947835"/>
    <lineage>
        <taxon>Bacteria</taxon>
        <taxon>Bacillati</taxon>
        <taxon>Bacillota</taxon>
        <taxon>Bacilli</taxon>
        <taxon>Lactobacillales</taxon>
        <taxon>Lactobacillaceae</taxon>
        <taxon>Lactobacillus</taxon>
    </lineage>
</organism>
<feature type="binding site" evidence="8">
    <location>
        <position position="40"/>
    </location>
    <ligand>
        <name>Mg(2+)</name>
        <dbReference type="ChEBI" id="CHEBI:18420"/>
    </ligand>
</feature>
<comment type="catalytic activity">
    <reaction evidence="8 10">
        <text>IMP + L-aspartate + GTP = N(6)-(1,2-dicarboxyethyl)-AMP + GDP + phosphate + 2 H(+)</text>
        <dbReference type="Rhea" id="RHEA:15753"/>
        <dbReference type="ChEBI" id="CHEBI:15378"/>
        <dbReference type="ChEBI" id="CHEBI:29991"/>
        <dbReference type="ChEBI" id="CHEBI:37565"/>
        <dbReference type="ChEBI" id="CHEBI:43474"/>
        <dbReference type="ChEBI" id="CHEBI:57567"/>
        <dbReference type="ChEBI" id="CHEBI:58053"/>
        <dbReference type="ChEBI" id="CHEBI:58189"/>
        <dbReference type="EC" id="6.3.4.4"/>
    </reaction>
</comment>
<keyword evidence="7 8" id="KW-0342">GTP-binding</keyword>
<accession>A0A2Z6T7T5</accession>
<keyword evidence="2 8" id="KW-0436">Ligase</keyword>